<protein>
    <submittedName>
        <fullName evidence="1">Uncharacterized protein</fullName>
    </submittedName>
</protein>
<keyword evidence="2" id="KW-1185">Reference proteome</keyword>
<evidence type="ECO:0000313" key="2">
    <source>
        <dbReference type="Proteomes" id="UP001314169"/>
    </source>
</evidence>
<reference evidence="1" key="1">
    <citation type="submission" date="2023-12" db="EMBL/GenBank/DDBJ databases">
        <authorList>
            <person name="Brown T."/>
        </authorList>
    </citation>
    <scope>NUCLEOTIDE SEQUENCE</scope>
</reference>
<dbReference type="Proteomes" id="UP001314169">
    <property type="component" value="Chromosome 16"/>
</dbReference>
<accession>A0ABN9ZKV1</accession>
<name>A0ABN9ZKV1_PIPNA</name>
<proteinExistence type="predicted"/>
<sequence>MLLMHHAFHSEVPSPPQLICKRIFVVGRGRLFPISLQFLNLQQIWQSHSLEPFPWGICTYNTSLHVILFGFVDPKLRNPCARDLRSAITLRKYRAAEGDGQREQSQFLTILICGQKFPGSFKNRYLRSLGAENSGCTGNMCRVPAQPPRS</sequence>
<organism evidence="1 2">
    <name type="scientific">Pipistrellus nathusii</name>
    <name type="common">Nathusius' pipistrelle</name>
    <dbReference type="NCBI Taxonomy" id="59473"/>
    <lineage>
        <taxon>Eukaryota</taxon>
        <taxon>Metazoa</taxon>
        <taxon>Chordata</taxon>
        <taxon>Craniata</taxon>
        <taxon>Vertebrata</taxon>
        <taxon>Euteleostomi</taxon>
        <taxon>Mammalia</taxon>
        <taxon>Eutheria</taxon>
        <taxon>Laurasiatheria</taxon>
        <taxon>Chiroptera</taxon>
        <taxon>Yangochiroptera</taxon>
        <taxon>Vespertilionidae</taxon>
        <taxon>Pipistrellus</taxon>
    </lineage>
</organism>
<gene>
    <name evidence="1" type="ORF">MPIPNATIZW_LOCUS6554</name>
</gene>
<dbReference type="EMBL" id="OY882873">
    <property type="protein sequence ID" value="CAK6438248.1"/>
    <property type="molecule type" value="Genomic_DNA"/>
</dbReference>
<evidence type="ECO:0000313" key="1">
    <source>
        <dbReference type="EMBL" id="CAK6438248.1"/>
    </source>
</evidence>